<evidence type="ECO:0000313" key="1">
    <source>
        <dbReference type="EMBL" id="QBJ03545.1"/>
    </source>
</evidence>
<accession>A0A4Y5FER1</accession>
<reference evidence="1 2" key="1">
    <citation type="submission" date="2019-02" db="EMBL/GenBank/DDBJ databases">
        <title>Isolation of virulent Lactobacillus brevis phages.</title>
        <authorList>
            <person name="Feyereisen M."/>
            <person name="Mahony J."/>
            <person name="O'Sullivan T."/>
            <person name="van Sinderen D."/>
        </authorList>
    </citation>
    <scope>NUCLEOTIDE SEQUENCE [LARGE SCALE GENOMIC DNA]</scope>
</reference>
<protein>
    <submittedName>
        <fullName evidence="1">Uncharacterized protein</fullName>
    </submittedName>
</protein>
<gene>
    <name evidence="1" type="ORF">UCC3521_0007</name>
</gene>
<keyword evidence="2" id="KW-1185">Reference proteome</keyword>
<organism evidence="1 2">
    <name type="scientific">Lactobacillus phage 3-521</name>
    <dbReference type="NCBI Taxonomy" id="2510943"/>
    <lineage>
        <taxon>Viruses</taxon>
        <taxon>Duplodnaviria</taxon>
        <taxon>Heunggongvirae</taxon>
        <taxon>Uroviricota</taxon>
        <taxon>Caudoviricetes</taxon>
        <taxon>Herelleviridae</taxon>
        <taxon>Watanabevirus</taxon>
        <taxon>Watanabevirus wv3521</taxon>
    </lineage>
</organism>
<name>A0A4Y5FER1_9CAUD</name>
<dbReference type="EMBL" id="MK504444">
    <property type="protein sequence ID" value="QBJ03545.1"/>
    <property type="molecule type" value="Genomic_DNA"/>
</dbReference>
<evidence type="ECO:0000313" key="2">
    <source>
        <dbReference type="Proteomes" id="UP000309991"/>
    </source>
</evidence>
<sequence length="82" mass="9062">MEIKKVTVKGPTYGDVVVSTGDNEAFLVGGDPNAQKRYLVNLQSGQVIASERTDIDSMLLDYERIHATRLKKAVTSKMNYSV</sequence>
<dbReference type="Proteomes" id="UP000309991">
    <property type="component" value="Segment"/>
</dbReference>
<proteinExistence type="predicted"/>